<name>A0AAU8AWG7_9CAUD</name>
<dbReference type="InterPro" id="IPR058530">
    <property type="entry name" value="Baseplate_J-like_C"/>
</dbReference>
<evidence type="ECO:0000259" key="2">
    <source>
        <dbReference type="Pfam" id="PF26078"/>
    </source>
</evidence>
<dbReference type="InterPro" id="IPR058531">
    <property type="entry name" value="Baseplate_J_M"/>
</dbReference>
<dbReference type="PANTHER" id="PTHR37829">
    <property type="entry name" value="PHAGE-LIKE ELEMENT PBSX PROTEIN XKDT"/>
    <property type="match status" value="1"/>
</dbReference>
<dbReference type="PANTHER" id="PTHR37829:SF3">
    <property type="entry name" value="PROTEIN JAYE-RELATED"/>
    <property type="match status" value="1"/>
</dbReference>
<evidence type="ECO:0000259" key="3">
    <source>
        <dbReference type="Pfam" id="PF26079"/>
    </source>
</evidence>
<dbReference type="Pfam" id="PF26079">
    <property type="entry name" value="Baseplate_J_C"/>
    <property type="match status" value="1"/>
</dbReference>
<proteinExistence type="inferred from homology"/>
<evidence type="ECO:0000313" key="4">
    <source>
        <dbReference type="EMBL" id="XCD04235.1"/>
    </source>
</evidence>
<accession>A0AAU8AWG7</accession>
<feature type="domain" description="Baseplate J-like central" evidence="2">
    <location>
        <begin position="179"/>
        <end position="236"/>
    </location>
</feature>
<dbReference type="Pfam" id="PF26078">
    <property type="entry name" value="Baseplate_J_M"/>
    <property type="match status" value="1"/>
</dbReference>
<comment type="similarity">
    <text evidence="1">Belongs to the Mu gp47/PBSX XkdT family.</text>
</comment>
<protein>
    <submittedName>
        <fullName evidence="4">Baseplate j like protein</fullName>
    </submittedName>
</protein>
<evidence type="ECO:0000256" key="1">
    <source>
        <dbReference type="ARBA" id="ARBA00038087"/>
    </source>
</evidence>
<organism evidence="4">
    <name type="scientific">Dulem virus 37</name>
    <dbReference type="NCBI Taxonomy" id="3145755"/>
    <lineage>
        <taxon>Viruses</taxon>
        <taxon>Duplodnaviria</taxon>
        <taxon>Heunggongvirae</taxon>
        <taxon>Uroviricota</taxon>
        <taxon>Caudoviricetes</taxon>
    </lineage>
</organism>
<reference evidence="4" key="1">
    <citation type="submission" date="2024-03" db="EMBL/GenBank/DDBJ databases">
        <title>Diverse circular DNA viruses in blood, oral, and fecal samples of captive lemurs.</title>
        <authorList>
            <person name="Paietta E.N."/>
            <person name="Kraberger S."/>
            <person name="Lund M.C."/>
            <person name="Custer J.M."/>
            <person name="Vargas K.M."/>
            <person name="Ehmke E.E."/>
            <person name="Yoder A.D."/>
            <person name="Varsani A."/>
        </authorList>
    </citation>
    <scope>NUCLEOTIDE SEQUENCE</scope>
    <source>
        <strain evidence="4">Duke_22FF_208</strain>
    </source>
</reference>
<sequence length="368" mass="39106">MFEAYTYEYLLQDVLNNAPEGIDTRQGSIFYDAVSGILMEVAKLYTDLDLIVEMTSVATATGDALDTKAGEYGITRNSATAAKYYVTFEGVMPQTGERFYTSGQYFILKEADDGTLYLEAEEAGESGNEIYAGTAAVPVNNIEGLTAATFGEIYESGSDAEDDESLRTRVQEKIAGPAENGNKQHYKTWCESVDGIGRARIYPLWNGPNTVKAVLIGSAGKPPEDAKVAEVQEYIDPATKGYTAVVDGREYVVGDGLGEGAANLGAHFTAAAALESTIDVEFTAVLKSGYTADAAVAEAAEAIEEYLKELALYNGDASDVTVRITAVGALLSDLNSVLDYSDLTLNGETVNISPGEDGIPVLGEVTVN</sequence>
<dbReference type="InterPro" id="IPR052399">
    <property type="entry name" value="Phage_Baseplate_Assmbl_Protein"/>
</dbReference>
<dbReference type="EMBL" id="PP511443">
    <property type="protein sequence ID" value="XCD04235.1"/>
    <property type="molecule type" value="Genomic_DNA"/>
</dbReference>
<feature type="domain" description="Baseplate J-like C-terminal" evidence="3">
    <location>
        <begin position="278"/>
        <end position="368"/>
    </location>
</feature>